<dbReference type="Proteomes" id="UP000050761">
    <property type="component" value="Unassembled WGS sequence"/>
</dbReference>
<proteinExistence type="predicted"/>
<keyword evidence="3" id="KW-1185">Reference proteome</keyword>
<dbReference type="InterPro" id="IPR036691">
    <property type="entry name" value="Endo/exonu/phosph_ase_sf"/>
</dbReference>
<sequence length="315" mass="35713">MADISQCANQRSMLWGDRLIRHDLRVCDNAPVAILHKDKVYLRLGAPSTRLETTIWTATAEKGKSKPSSVTEDLILDSVFSPKNITHIGTWNIRTLDQTGRLAQLLQEFDVYGLDILRISEVRWTGSGRLINDGKTPALLFAGPGRRHERGVGIVLSKRASNSLVSWEPVNDRIITARFRTMHTRVAMIQAYSPTEDATDDEKDDFYERLQDVIDKMPRRDLKLVLGHFNAQVDGDRKGMEKSVGAFASSDRLSNNGERLVSFCDFNDPRRHRQYILLSPRHPQEKLETAKRRIKKSGRNLFGTRSTGKSVMSPQ</sequence>
<gene>
    <name evidence="2" type="ORF">HPBE_LOCUS9907</name>
</gene>
<evidence type="ECO:0000256" key="1">
    <source>
        <dbReference type="SAM" id="MobiDB-lite"/>
    </source>
</evidence>
<feature type="compositionally biased region" description="Polar residues" evidence="1">
    <location>
        <begin position="303"/>
        <end position="315"/>
    </location>
</feature>
<dbReference type="CDD" id="cd09076">
    <property type="entry name" value="L1-EN"/>
    <property type="match status" value="1"/>
</dbReference>
<dbReference type="AlphaFoldDB" id="A0A3P7ZWM3"/>
<dbReference type="EMBL" id="UZAH01026586">
    <property type="protein sequence ID" value="VDO82783.1"/>
    <property type="molecule type" value="Genomic_DNA"/>
</dbReference>
<reference evidence="4" key="2">
    <citation type="submission" date="2019-09" db="UniProtKB">
        <authorList>
            <consortium name="WormBaseParasite"/>
        </authorList>
    </citation>
    <scope>IDENTIFICATION</scope>
</reference>
<name>A0A3P7ZWM3_HELPZ</name>
<organism evidence="2">
    <name type="scientific">Heligmosomoides polygyrus</name>
    <name type="common">Parasitic roundworm</name>
    <dbReference type="NCBI Taxonomy" id="6339"/>
    <lineage>
        <taxon>Eukaryota</taxon>
        <taxon>Metazoa</taxon>
        <taxon>Ecdysozoa</taxon>
        <taxon>Nematoda</taxon>
        <taxon>Chromadorea</taxon>
        <taxon>Rhabditida</taxon>
        <taxon>Rhabditina</taxon>
        <taxon>Rhabditomorpha</taxon>
        <taxon>Strongyloidea</taxon>
        <taxon>Heligmosomidae</taxon>
        <taxon>Heligmosomoides</taxon>
    </lineage>
</organism>
<protein>
    <submittedName>
        <fullName evidence="4">Endo/exonuclease/phosphatase domain-containing protein</fullName>
    </submittedName>
</protein>
<dbReference type="WBParaSite" id="HPBE_0000990601-mRNA-1">
    <property type="protein sequence ID" value="HPBE_0000990601-mRNA-1"/>
    <property type="gene ID" value="HPBE_0000990601"/>
</dbReference>
<feature type="region of interest" description="Disordered" evidence="1">
    <location>
        <begin position="283"/>
        <end position="315"/>
    </location>
</feature>
<dbReference type="Gene3D" id="3.60.10.10">
    <property type="entry name" value="Endonuclease/exonuclease/phosphatase"/>
    <property type="match status" value="1"/>
</dbReference>
<accession>A0A3P7ZWM3</accession>
<reference evidence="2 3" key="1">
    <citation type="submission" date="2018-11" db="EMBL/GenBank/DDBJ databases">
        <authorList>
            <consortium name="Pathogen Informatics"/>
        </authorList>
    </citation>
    <scope>NUCLEOTIDE SEQUENCE [LARGE SCALE GENOMIC DNA]</scope>
</reference>
<evidence type="ECO:0000313" key="4">
    <source>
        <dbReference type="WBParaSite" id="HPBE_0000990601-mRNA-1"/>
    </source>
</evidence>
<dbReference type="OrthoDB" id="6156371at2759"/>
<evidence type="ECO:0000313" key="3">
    <source>
        <dbReference type="Proteomes" id="UP000050761"/>
    </source>
</evidence>
<dbReference type="SUPFAM" id="SSF56219">
    <property type="entry name" value="DNase I-like"/>
    <property type="match status" value="1"/>
</dbReference>
<evidence type="ECO:0000313" key="2">
    <source>
        <dbReference type="EMBL" id="VDO82783.1"/>
    </source>
</evidence>